<evidence type="ECO:0000256" key="6">
    <source>
        <dbReference type="ARBA" id="ARBA00022833"/>
    </source>
</evidence>
<comment type="caution">
    <text evidence="13">The sequence shown here is derived from an EMBL/GenBank/DDBJ whole genome shotgun (WGS) entry which is preliminary data.</text>
</comment>
<evidence type="ECO:0000256" key="5">
    <source>
        <dbReference type="ARBA" id="ARBA00022801"/>
    </source>
</evidence>
<comment type="similarity">
    <text evidence="10">Belongs to the peptidase M48 family.</text>
</comment>
<keyword evidence="8 10" id="KW-0482">Metalloprotease</keyword>
<dbReference type="GO" id="GO:0046872">
    <property type="term" value="F:metal ion binding"/>
    <property type="evidence" value="ECO:0007669"/>
    <property type="project" value="UniProtKB-KW"/>
</dbReference>
<gene>
    <name evidence="13" type="ORF">C482_19571</name>
</gene>
<organism evidence="13 14">
    <name type="scientific">Natrialba chahannaoensis JCM 10990</name>
    <dbReference type="NCBI Taxonomy" id="1227492"/>
    <lineage>
        <taxon>Archaea</taxon>
        <taxon>Methanobacteriati</taxon>
        <taxon>Methanobacteriota</taxon>
        <taxon>Stenosarchaea group</taxon>
        <taxon>Halobacteria</taxon>
        <taxon>Halobacteriales</taxon>
        <taxon>Natrialbaceae</taxon>
        <taxon>Natrialba</taxon>
    </lineage>
</organism>
<accession>M0A4E3</accession>
<sequence length="423" mass="46234">MTLPTRLQLGLWLRMAVAGIIASCGMIALLFLEVVGVALVIVVLLELILWVIVICLPVFIAWHVIAGMYRRVMPVPLVVGRISHDGMASAVETVAHGLLQPQTHLPRRVLGGAVVVLLGWLLGYVLVWTQSPWTPVRTAGAIGLVVGVVATSYYTVRTIVDELGAGGSVERYLEDDLKIIDSTEDLLPDSADSDIDIDIDIDNDTRELQARVNRLASQANLPAPTVKVGRKRVPLAATIGLRPETSTIIVSTGLVDLLTDRELESVLAHELAHVSNRDAAMLTVLSLPVAKVRLIMAAVDEESSRQAPLHGGFAAVAPIVAGVCRWAVIVVARYREYVADRGAVAITGDPAALVSALEKLDAELEDQPLSDLRQRRSTIAFSIVPPPWEERRFFDRPRRYIARTIFGTHPRTERRIKRLRSDA</sequence>
<protein>
    <submittedName>
        <fullName evidence="13">Heat shock protein HtpX</fullName>
    </submittedName>
</protein>
<dbReference type="InterPro" id="IPR050083">
    <property type="entry name" value="HtpX_protease"/>
</dbReference>
<dbReference type="RefSeq" id="WP_006169450.1">
    <property type="nucleotide sequence ID" value="NZ_AOIN01000099.1"/>
</dbReference>
<evidence type="ECO:0000256" key="8">
    <source>
        <dbReference type="ARBA" id="ARBA00023049"/>
    </source>
</evidence>
<reference evidence="13 14" key="1">
    <citation type="journal article" date="2014" name="PLoS Genet.">
        <title>Phylogenetically driven sequencing of extremely halophilic archaea reveals strategies for static and dynamic osmo-response.</title>
        <authorList>
            <person name="Becker E.A."/>
            <person name="Seitzer P.M."/>
            <person name="Tritt A."/>
            <person name="Larsen D."/>
            <person name="Krusor M."/>
            <person name="Yao A.I."/>
            <person name="Wu D."/>
            <person name="Madern D."/>
            <person name="Eisen J.A."/>
            <person name="Darling A.E."/>
            <person name="Facciotti M.T."/>
        </authorList>
    </citation>
    <scope>NUCLEOTIDE SEQUENCE [LARGE SCALE GENOMIC DNA]</scope>
    <source>
        <strain evidence="13 14">JCM 10990</strain>
    </source>
</reference>
<feature type="transmembrane region" description="Helical" evidence="11">
    <location>
        <begin position="12"/>
        <end position="32"/>
    </location>
</feature>
<comment type="cofactor">
    <cofactor evidence="10">
        <name>Zn(2+)</name>
        <dbReference type="ChEBI" id="CHEBI:29105"/>
    </cofactor>
    <text evidence="10">Binds 1 zinc ion per subunit.</text>
</comment>
<dbReference type="PATRIC" id="fig|1227492.4.peg.3891"/>
<keyword evidence="9 11" id="KW-0472">Membrane</keyword>
<dbReference type="STRING" id="1227492.C482_19571"/>
<dbReference type="Gene3D" id="3.30.2010.10">
    <property type="entry name" value="Metalloproteases ('zincins'), catalytic domain"/>
    <property type="match status" value="1"/>
</dbReference>
<feature type="domain" description="Peptidase M48" evidence="12">
    <location>
        <begin position="204"/>
        <end position="421"/>
    </location>
</feature>
<keyword evidence="4" id="KW-0479">Metal-binding</keyword>
<keyword evidence="7 11" id="KW-1133">Transmembrane helix</keyword>
<evidence type="ECO:0000256" key="4">
    <source>
        <dbReference type="ARBA" id="ARBA00022723"/>
    </source>
</evidence>
<feature type="transmembrane region" description="Helical" evidence="11">
    <location>
        <begin position="109"/>
        <end position="127"/>
    </location>
</feature>
<dbReference type="Proteomes" id="UP000011693">
    <property type="component" value="Unassembled WGS sequence"/>
</dbReference>
<evidence type="ECO:0000256" key="2">
    <source>
        <dbReference type="ARBA" id="ARBA00022670"/>
    </source>
</evidence>
<keyword evidence="2 10" id="KW-0645">Protease</keyword>
<evidence type="ECO:0000256" key="3">
    <source>
        <dbReference type="ARBA" id="ARBA00022692"/>
    </source>
</evidence>
<evidence type="ECO:0000313" key="13">
    <source>
        <dbReference type="EMBL" id="ELY93206.1"/>
    </source>
</evidence>
<keyword evidence="6 10" id="KW-0862">Zinc</keyword>
<evidence type="ECO:0000256" key="1">
    <source>
        <dbReference type="ARBA" id="ARBA00022475"/>
    </source>
</evidence>
<keyword evidence="1" id="KW-1003">Cell membrane</keyword>
<evidence type="ECO:0000259" key="12">
    <source>
        <dbReference type="Pfam" id="PF01435"/>
    </source>
</evidence>
<name>M0A4E3_9EURY</name>
<dbReference type="PANTHER" id="PTHR43221">
    <property type="entry name" value="PROTEASE HTPX"/>
    <property type="match status" value="1"/>
</dbReference>
<dbReference type="AlphaFoldDB" id="M0A4E3"/>
<keyword evidence="13" id="KW-0346">Stress response</keyword>
<evidence type="ECO:0000256" key="9">
    <source>
        <dbReference type="ARBA" id="ARBA00023136"/>
    </source>
</evidence>
<evidence type="ECO:0000313" key="14">
    <source>
        <dbReference type="Proteomes" id="UP000011693"/>
    </source>
</evidence>
<dbReference type="OrthoDB" id="28389at2157"/>
<dbReference type="EMBL" id="AOIN01000099">
    <property type="protein sequence ID" value="ELY93206.1"/>
    <property type="molecule type" value="Genomic_DNA"/>
</dbReference>
<feature type="transmembrane region" description="Helical" evidence="11">
    <location>
        <begin position="139"/>
        <end position="156"/>
    </location>
</feature>
<feature type="transmembrane region" description="Helical" evidence="11">
    <location>
        <begin position="38"/>
        <end position="65"/>
    </location>
</feature>
<proteinExistence type="inferred from homology"/>
<dbReference type="PANTHER" id="PTHR43221:SF2">
    <property type="entry name" value="PROTEASE HTPX HOMOLOG"/>
    <property type="match status" value="1"/>
</dbReference>
<keyword evidence="14" id="KW-1185">Reference proteome</keyword>
<dbReference type="GO" id="GO:0006508">
    <property type="term" value="P:proteolysis"/>
    <property type="evidence" value="ECO:0007669"/>
    <property type="project" value="UniProtKB-KW"/>
</dbReference>
<keyword evidence="5 10" id="KW-0378">Hydrolase</keyword>
<evidence type="ECO:0000256" key="11">
    <source>
        <dbReference type="SAM" id="Phobius"/>
    </source>
</evidence>
<dbReference type="GO" id="GO:0004222">
    <property type="term" value="F:metalloendopeptidase activity"/>
    <property type="evidence" value="ECO:0007669"/>
    <property type="project" value="InterPro"/>
</dbReference>
<evidence type="ECO:0000256" key="10">
    <source>
        <dbReference type="RuleBase" id="RU003983"/>
    </source>
</evidence>
<dbReference type="CDD" id="cd07327">
    <property type="entry name" value="M48B_HtpX_like"/>
    <property type="match status" value="1"/>
</dbReference>
<evidence type="ECO:0000256" key="7">
    <source>
        <dbReference type="ARBA" id="ARBA00022989"/>
    </source>
</evidence>
<dbReference type="Pfam" id="PF01435">
    <property type="entry name" value="Peptidase_M48"/>
    <property type="match status" value="1"/>
</dbReference>
<dbReference type="InterPro" id="IPR001915">
    <property type="entry name" value="Peptidase_M48"/>
</dbReference>
<keyword evidence="3 11" id="KW-0812">Transmembrane</keyword>